<sequence length="513" mass="58611">MRPRSLVPPPVGNLIHDFFSDKVDAELREAIIVYYTFFYSYCPILHPSTLLRKVLDGTIDPILRDSLCVATAAHVERRLSCVIDSDTILNRIVQATIMHHNRPTVDRVCALQMASIGLSSKRGFASFDSLKGTVSNMILQLGWHEIDKYAELEPDSGLTWDSWVEREIKRRVFWLNYALDGHHACIASCPPVIDKSSVYVRASCNDCEWDELSMEVLRVNHTKNLGDPVSDNQTLEAIAYMQRAISHTFTLVAKFTSYLAQIGMLHRNAKAKWLRQRASSDMDEFKRCASDLESWNSSIVSAETLKDPQLDPRSVTFFGTLQHRQYMLRVRYFCLDMYGSAMVILLHSSNRPSFFFEAETEHKVKFSSTNDSKGGKPDLQESLLRAFGPNWCLGLLVEDIVPSSWQLCLECAHEIPTCLRNNADIPMEFVDVILSVSMFFSLSVMLRQIRRIEDGKEVPRDGELDRCNQDLVMQWALVKDLEVTWNIDALIDLLRKMNIEDAVETAEKQLQSR</sequence>
<keyword evidence="2" id="KW-1185">Reference proteome</keyword>
<proteinExistence type="predicted"/>
<dbReference type="EMBL" id="JANBPG010000013">
    <property type="protein sequence ID" value="KAJ1901865.1"/>
    <property type="molecule type" value="Genomic_DNA"/>
</dbReference>
<gene>
    <name evidence="1" type="ORF">LPJ66_000476</name>
</gene>
<accession>A0ACC1IW12</accession>
<name>A0ACC1IW12_9FUNG</name>
<organism evidence="1 2">
    <name type="scientific">Kickxella alabastrina</name>
    <dbReference type="NCBI Taxonomy" id="61397"/>
    <lineage>
        <taxon>Eukaryota</taxon>
        <taxon>Fungi</taxon>
        <taxon>Fungi incertae sedis</taxon>
        <taxon>Zoopagomycota</taxon>
        <taxon>Kickxellomycotina</taxon>
        <taxon>Kickxellomycetes</taxon>
        <taxon>Kickxellales</taxon>
        <taxon>Kickxellaceae</taxon>
        <taxon>Kickxella</taxon>
    </lineage>
</organism>
<dbReference type="Proteomes" id="UP001150581">
    <property type="component" value="Unassembled WGS sequence"/>
</dbReference>
<reference evidence="1" key="1">
    <citation type="submission" date="2022-07" db="EMBL/GenBank/DDBJ databases">
        <title>Phylogenomic reconstructions and comparative analyses of Kickxellomycotina fungi.</title>
        <authorList>
            <person name="Reynolds N.K."/>
            <person name="Stajich J.E."/>
            <person name="Barry K."/>
            <person name="Grigoriev I.V."/>
            <person name="Crous P."/>
            <person name="Smith M.E."/>
        </authorList>
    </citation>
    <scope>NUCLEOTIDE SEQUENCE</scope>
    <source>
        <strain evidence="1">Benny 63K</strain>
    </source>
</reference>
<evidence type="ECO:0000313" key="2">
    <source>
        <dbReference type="Proteomes" id="UP001150581"/>
    </source>
</evidence>
<evidence type="ECO:0000313" key="1">
    <source>
        <dbReference type="EMBL" id="KAJ1901865.1"/>
    </source>
</evidence>
<protein>
    <submittedName>
        <fullName evidence="1">Uncharacterized protein</fullName>
    </submittedName>
</protein>
<comment type="caution">
    <text evidence="1">The sequence shown here is derived from an EMBL/GenBank/DDBJ whole genome shotgun (WGS) entry which is preliminary data.</text>
</comment>